<reference evidence="2" key="3">
    <citation type="submission" date="2025-09" db="UniProtKB">
        <authorList>
            <consortium name="Ensembl"/>
        </authorList>
    </citation>
    <scope>IDENTIFICATION</scope>
</reference>
<evidence type="ECO:0000256" key="1">
    <source>
        <dbReference type="SAM" id="MobiDB-lite"/>
    </source>
</evidence>
<name>A0AAR2M4V8_PYGNA</name>
<evidence type="ECO:0000313" key="2">
    <source>
        <dbReference type="Ensembl" id="ENSPNAP00000082319.1"/>
    </source>
</evidence>
<evidence type="ECO:0008006" key="4">
    <source>
        <dbReference type="Google" id="ProtNLM"/>
    </source>
</evidence>
<reference evidence="2 3" key="1">
    <citation type="submission" date="2020-10" db="EMBL/GenBank/DDBJ databases">
        <title>Pygocentrus nattereri (red-bellied piranha) genome, fPygNat1, primary haplotype.</title>
        <authorList>
            <person name="Myers G."/>
            <person name="Meyer A."/>
            <person name="Karagic N."/>
            <person name="Pippel M."/>
            <person name="Winkler S."/>
            <person name="Tracey A."/>
            <person name="Wood J."/>
            <person name="Formenti G."/>
            <person name="Howe K."/>
            <person name="Fedrigo O."/>
            <person name="Jarvis E.D."/>
        </authorList>
    </citation>
    <scope>NUCLEOTIDE SEQUENCE [LARGE SCALE GENOMIC DNA]</scope>
</reference>
<dbReference type="InterPro" id="IPR029222">
    <property type="entry name" value="VCF1/2-like"/>
</dbReference>
<protein>
    <recommendedName>
        <fullName evidence="4">F104A</fullName>
    </recommendedName>
</protein>
<accession>A0AAR2M4V8</accession>
<dbReference type="GeneTree" id="ENSGT01120000272176"/>
<dbReference type="Pfam" id="PF15434">
    <property type="entry name" value="FAM104"/>
    <property type="match status" value="1"/>
</dbReference>
<dbReference type="Proteomes" id="UP001501920">
    <property type="component" value="Chromosome 14"/>
</dbReference>
<feature type="compositionally biased region" description="Low complexity" evidence="1">
    <location>
        <begin position="37"/>
        <end position="73"/>
    </location>
</feature>
<dbReference type="Ensembl" id="ENSPNAT00000070383.1">
    <property type="protein sequence ID" value="ENSPNAP00000082319.1"/>
    <property type="gene ID" value="ENSPNAG00000030430.1"/>
</dbReference>
<evidence type="ECO:0000313" key="3">
    <source>
        <dbReference type="Proteomes" id="UP001501920"/>
    </source>
</evidence>
<dbReference type="PANTHER" id="PTHR34763">
    <property type="entry name" value="PROTEIN FAM104A"/>
    <property type="match status" value="1"/>
</dbReference>
<feature type="region of interest" description="Disordered" evidence="1">
    <location>
        <begin position="1"/>
        <end position="73"/>
    </location>
</feature>
<sequence>CVSGLTCRKRQRTQGDDEDAQLMPQAKRLSTTHKSSEISQEAWESESSSSDTSGVSSPEHAAGSSSSASSQYGADSVATLAGLGSCSPLSSSDQTGLSCSYHHINRVLKEAHFHSLQNRGQSRDR</sequence>
<dbReference type="AlphaFoldDB" id="A0AAR2M4V8"/>
<reference evidence="2" key="2">
    <citation type="submission" date="2025-08" db="UniProtKB">
        <authorList>
            <consortium name="Ensembl"/>
        </authorList>
    </citation>
    <scope>IDENTIFICATION</scope>
</reference>
<dbReference type="PANTHER" id="PTHR34763:SF1">
    <property type="entry name" value="PROTEIN FAM104A"/>
    <property type="match status" value="1"/>
</dbReference>
<proteinExistence type="predicted"/>
<organism evidence="2 3">
    <name type="scientific">Pygocentrus nattereri</name>
    <name type="common">Red-bellied piranha</name>
    <dbReference type="NCBI Taxonomy" id="42514"/>
    <lineage>
        <taxon>Eukaryota</taxon>
        <taxon>Metazoa</taxon>
        <taxon>Chordata</taxon>
        <taxon>Craniata</taxon>
        <taxon>Vertebrata</taxon>
        <taxon>Euteleostomi</taxon>
        <taxon>Actinopterygii</taxon>
        <taxon>Neopterygii</taxon>
        <taxon>Teleostei</taxon>
        <taxon>Ostariophysi</taxon>
        <taxon>Characiformes</taxon>
        <taxon>Characoidei</taxon>
        <taxon>Pygocentrus</taxon>
    </lineage>
</organism>
<keyword evidence="3" id="KW-1185">Reference proteome</keyword>